<keyword evidence="3 4" id="KW-0547">Nucleotide-binding</keyword>
<dbReference type="InterPro" id="IPR017440">
    <property type="entry name" value="Cit_synth/succinyl-CoA_lig_AS"/>
</dbReference>
<dbReference type="RefSeq" id="WP_109528718.1">
    <property type="nucleotide sequence ID" value="NZ_JBEXKW010000035.1"/>
</dbReference>
<dbReference type="PROSITE" id="PS01216">
    <property type="entry name" value="SUCCINYL_COA_LIG_1"/>
    <property type="match status" value="1"/>
</dbReference>
<dbReference type="SUPFAM" id="SSF52210">
    <property type="entry name" value="Succinyl-CoA synthetase domains"/>
    <property type="match status" value="1"/>
</dbReference>
<evidence type="ECO:0000256" key="6">
    <source>
        <dbReference type="RuleBase" id="RU000699"/>
    </source>
</evidence>
<dbReference type="SUPFAM" id="SSF51735">
    <property type="entry name" value="NAD(P)-binding Rossmann-fold domains"/>
    <property type="match status" value="1"/>
</dbReference>
<evidence type="ECO:0000259" key="7">
    <source>
        <dbReference type="SMART" id="SM00881"/>
    </source>
</evidence>
<name>A0ABV3FWG4_9NOCA</name>
<evidence type="ECO:0000313" key="8">
    <source>
        <dbReference type="EMBL" id="MEV0709738.1"/>
    </source>
</evidence>
<comment type="caution">
    <text evidence="8">The sequence shown here is derived from an EMBL/GenBank/DDBJ whole genome shotgun (WGS) entry which is preliminary data.</text>
</comment>
<feature type="domain" description="CoA-binding" evidence="7">
    <location>
        <begin position="4"/>
        <end position="109"/>
    </location>
</feature>
<evidence type="ECO:0000313" key="9">
    <source>
        <dbReference type="Proteomes" id="UP001551695"/>
    </source>
</evidence>
<evidence type="ECO:0000256" key="4">
    <source>
        <dbReference type="HAMAP-Rule" id="MF_01988"/>
    </source>
</evidence>
<dbReference type="HAMAP" id="MF_01988">
    <property type="entry name" value="Succ_CoA_alpha"/>
    <property type="match status" value="1"/>
</dbReference>
<dbReference type="InterPro" id="IPR033847">
    <property type="entry name" value="Citrt_syn/SCS-alpha_CS"/>
</dbReference>
<dbReference type="Pfam" id="PF02629">
    <property type="entry name" value="CoA_binding"/>
    <property type="match status" value="1"/>
</dbReference>
<comment type="function">
    <text evidence="4 6">Succinyl-CoA synthetase functions in the citric acid cycle (TCA), coupling the hydrolysis of succinyl-CoA to the synthesis of either ATP or GTP and thus represents the only step of substrate-level phosphorylation in the TCA. The alpha subunit of the enzyme binds the substrates coenzyme A and phosphate, while succinate binding and nucleotide specificity is provided by the beta subunit.</text>
</comment>
<sequence>MSIFVNKDSKVIVQGITGGEGTKHTALMLKAGTQVVGGVNARKAGTTVAHTDKDGNAVELPVFGTVAEAIAATGADVSIAFVPPKFSKDAIIEAIDAEIPLLVVITEGIPVQDTAYAWAYNLEKGNKTRIIGPNCPGIITPGEALVGITPANITGKGPVGLVSKSGTLTYQMMYELRDFGFSTAIGIGGDPVIGTTHIDAIEAFEKDPETKLIVMIGEIGGDAEERAAAYIQANVTKPVVGYVAGFTAPEGKTMGHAGAIVSGSAGTAQAKKDALEAAGVKVGKTPSETAALAREILEKASITA</sequence>
<dbReference type="InterPro" id="IPR036291">
    <property type="entry name" value="NAD(P)-bd_dom_sf"/>
</dbReference>
<evidence type="ECO:0000256" key="3">
    <source>
        <dbReference type="ARBA" id="ARBA00022741"/>
    </source>
</evidence>
<dbReference type="NCBIfam" id="NF004230">
    <property type="entry name" value="PRK05678.1"/>
    <property type="match status" value="1"/>
</dbReference>
<dbReference type="InterPro" id="IPR016102">
    <property type="entry name" value="Succinyl-CoA_synth-like"/>
</dbReference>
<comment type="catalytic activity">
    <reaction evidence="4">
        <text>GTP + succinate + CoA = succinyl-CoA + GDP + phosphate</text>
        <dbReference type="Rhea" id="RHEA:22120"/>
        <dbReference type="ChEBI" id="CHEBI:30031"/>
        <dbReference type="ChEBI" id="CHEBI:37565"/>
        <dbReference type="ChEBI" id="CHEBI:43474"/>
        <dbReference type="ChEBI" id="CHEBI:57287"/>
        <dbReference type="ChEBI" id="CHEBI:57292"/>
        <dbReference type="ChEBI" id="CHEBI:58189"/>
    </reaction>
</comment>
<dbReference type="InterPro" id="IPR005810">
    <property type="entry name" value="CoA_lig_alpha"/>
</dbReference>
<feature type="binding site" evidence="4">
    <location>
        <begin position="105"/>
        <end position="107"/>
    </location>
    <ligand>
        <name>CoA</name>
        <dbReference type="ChEBI" id="CHEBI:57287"/>
    </ligand>
</feature>
<dbReference type="SMART" id="SM00881">
    <property type="entry name" value="CoA_binding"/>
    <property type="match status" value="1"/>
</dbReference>
<gene>
    <name evidence="4 8" type="primary">sucD</name>
    <name evidence="8" type="ORF">AB0I48_19420</name>
</gene>
<organism evidence="8 9">
    <name type="scientific">Nocardia aurea</name>
    <dbReference type="NCBI Taxonomy" id="2144174"/>
    <lineage>
        <taxon>Bacteria</taxon>
        <taxon>Bacillati</taxon>
        <taxon>Actinomycetota</taxon>
        <taxon>Actinomycetes</taxon>
        <taxon>Mycobacteriales</taxon>
        <taxon>Nocardiaceae</taxon>
        <taxon>Nocardia</taxon>
    </lineage>
</organism>
<feature type="active site" description="Tele-phosphohistidine intermediate" evidence="4">
    <location>
        <position position="256"/>
    </location>
</feature>
<dbReference type="PANTHER" id="PTHR11117">
    <property type="entry name" value="SUCCINYL-COA LIGASE SUBUNIT ALPHA"/>
    <property type="match status" value="1"/>
</dbReference>
<dbReference type="NCBIfam" id="TIGR01019">
    <property type="entry name" value="sucCoAalpha"/>
    <property type="match status" value="1"/>
</dbReference>
<comment type="similarity">
    <text evidence="4 5">Belongs to the succinate/malate CoA ligase alpha subunit family.</text>
</comment>
<reference evidence="8 9" key="1">
    <citation type="submission" date="2024-06" db="EMBL/GenBank/DDBJ databases">
        <title>The Natural Products Discovery Center: Release of the First 8490 Sequenced Strains for Exploring Actinobacteria Biosynthetic Diversity.</title>
        <authorList>
            <person name="Kalkreuter E."/>
            <person name="Kautsar S.A."/>
            <person name="Yang D."/>
            <person name="Bader C.D."/>
            <person name="Teijaro C.N."/>
            <person name="Fluegel L."/>
            <person name="Davis C.M."/>
            <person name="Simpson J.R."/>
            <person name="Lauterbach L."/>
            <person name="Steele A.D."/>
            <person name="Gui C."/>
            <person name="Meng S."/>
            <person name="Li G."/>
            <person name="Viehrig K."/>
            <person name="Ye F."/>
            <person name="Su P."/>
            <person name="Kiefer A.F."/>
            <person name="Nichols A."/>
            <person name="Cepeda A.J."/>
            <person name="Yan W."/>
            <person name="Fan B."/>
            <person name="Jiang Y."/>
            <person name="Adhikari A."/>
            <person name="Zheng C.-J."/>
            <person name="Schuster L."/>
            <person name="Cowan T.M."/>
            <person name="Smanski M.J."/>
            <person name="Chevrette M.G."/>
            <person name="De Carvalho L.P.S."/>
            <person name="Shen B."/>
        </authorList>
    </citation>
    <scope>NUCLEOTIDE SEQUENCE [LARGE SCALE GENOMIC DNA]</scope>
    <source>
        <strain evidence="8 9">NPDC050403</strain>
    </source>
</reference>
<accession>A0ABV3FWG4</accession>
<dbReference type="Pfam" id="PF00549">
    <property type="entry name" value="Ligase_CoA"/>
    <property type="match status" value="1"/>
</dbReference>
<dbReference type="PROSITE" id="PS00399">
    <property type="entry name" value="SUCCINYL_COA_LIG_2"/>
    <property type="match status" value="1"/>
</dbReference>
<evidence type="ECO:0000256" key="2">
    <source>
        <dbReference type="ARBA" id="ARBA00022598"/>
    </source>
</evidence>
<feature type="binding site" evidence="4">
    <location>
        <position position="43"/>
    </location>
    <ligand>
        <name>CoA</name>
        <dbReference type="ChEBI" id="CHEBI:57287"/>
    </ligand>
</feature>
<dbReference type="Gene3D" id="3.40.50.261">
    <property type="entry name" value="Succinyl-CoA synthetase domains"/>
    <property type="match status" value="1"/>
</dbReference>
<dbReference type="PIRSF" id="PIRSF001553">
    <property type="entry name" value="SucCS_alpha"/>
    <property type="match status" value="1"/>
</dbReference>
<comment type="subunit">
    <text evidence="4 6">Heterotetramer of two alpha and two beta subunits.</text>
</comment>
<comment type="pathway">
    <text evidence="4 6">Carbohydrate metabolism; tricarboxylic acid cycle; succinate from succinyl-CoA (ligase route): step 1/1.</text>
</comment>
<comment type="catalytic activity">
    <reaction evidence="4 6">
        <text>succinate + ATP + CoA = succinyl-CoA + ADP + phosphate</text>
        <dbReference type="Rhea" id="RHEA:17661"/>
        <dbReference type="ChEBI" id="CHEBI:30031"/>
        <dbReference type="ChEBI" id="CHEBI:30616"/>
        <dbReference type="ChEBI" id="CHEBI:43474"/>
        <dbReference type="ChEBI" id="CHEBI:57287"/>
        <dbReference type="ChEBI" id="CHEBI:57292"/>
        <dbReference type="ChEBI" id="CHEBI:456216"/>
        <dbReference type="EC" id="6.2.1.5"/>
    </reaction>
</comment>
<protein>
    <recommendedName>
        <fullName evidence="4">Succinate--CoA ligase [ADP-forming] subunit alpha</fullName>
        <ecNumber evidence="4">6.2.1.5</ecNumber>
    </recommendedName>
    <alternativeName>
        <fullName evidence="4">Succinyl-CoA synthetase subunit alpha</fullName>
        <shortName evidence="4">SCS-alpha</shortName>
    </alternativeName>
</protein>
<proteinExistence type="inferred from homology"/>
<dbReference type="EMBL" id="JBFAKC010000008">
    <property type="protein sequence ID" value="MEV0709738.1"/>
    <property type="molecule type" value="Genomic_DNA"/>
</dbReference>
<keyword evidence="1 4" id="KW-0816">Tricarboxylic acid cycle</keyword>
<keyword evidence="9" id="KW-1185">Reference proteome</keyword>
<dbReference type="Proteomes" id="UP001551695">
    <property type="component" value="Unassembled WGS sequence"/>
</dbReference>
<dbReference type="GO" id="GO:0004775">
    <property type="term" value="F:succinate-CoA ligase (ADP-forming) activity"/>
    <property type="evidence" value="ECO:0007669"/>
    <property type="project" value="UniProtKB-EC"/>
</dbReference>
<dbReference type="EC" id="6.2.1.5" evidence="4"/>
<dbReference type="Gene3D" id="3.40.50.720">
    <property type="entry name" value="NAD(P)-binding Rossmann-like Domain"/>
    <property type="match status" value="1"/>
</dbReference>
<dbReference type="InterPro" id="IPR003781">
    <property type="entry name" value="CoA-bd"/>
</dbReference>
<dbReference type="InterPro" id="IPR005811">
    <property type="entry name" value="SUCC_ACL_C"/>
</dbReference>
<evidence type="ECO:0000256" key="5">
    <source>
        <dbReference type="RuleBase" id="RU000677"/>
    </source>
</evidence>
<dbReference type="PRINTS" id="PR01798">
    <property type="entry name" value="SCOASYNTHASE"/>
</dbReference>
<dbReference type="PANTHER" id="PTHR11117:SF2">
    <property type="entry name" value="SUCCINATE--COA LIGASE [ADP_GDP-FORMING] SUBUNIT ALPHA, MITOCHONDRIAL"/>
    <property type="match status" value="1"/>
</dbReference>
<feature type="binding site" evidence="4">
    <location>
        <position position="170"/>
    </location>
    <ligand>
        <name>substrate</name>
        <note>ligand shared with subunit beta</note>
    </ligand>
</feature>
<feature type="binding site" evidence="4">
    <location>
        <begin position="17"/>
        <end position="20"/>
    </location>
    <ligand>
        <name>CoA</name>
        <dbReference type="ChEBI" id="CHEBI:57287"/>
    </ligand>
</feature>
<evidence type="ECO:0000256" key="1">
    <source>
        <dbReference type="ARBA" id="ARBA00022532"/>
    </source>
</evidence>
<keyword evidence="2 4" id="KW-0436">Ligase</keyword>